<evidence type="ECO:0000313" key="3">
    <source>
        <dbReference type="Proteomes" id="UP000242167"/>
    </source>
</evidence>
<dbReference type="SUPFAM" id="SSF50182">
    <property type="entry name" value="Sm-like ribonucleoproteins"/>
    <property type="match status" value="1"/>
</dbReference>
<geneLocation type="nucleomorph" evidence="2"/>
<dbReference type="Pfam" id="PF01423">
    <property type="entry name" value="LSM"/>
    <property type="match status" value="1"/>
</dbReference>
<dbReference type="InterPro" id="IPR010920">
    <property type="entry name" value="LSM_dom_sf"/>
</dbReference>
<dbReference type="GeneID" id="857419"/>
<feature type="domain" description="Sm" evidence="1">
    <location>
        <begin position="2"/>
        <end position="58"/>
    </location>
</feature>
<dbReference type="InterPro" id="IPR001163">
    <property type="entry name" value="Sm_dom_euk/arc"/>
</dbReference>
<gene>
    <name evidence="2" type="primary">snrpD</name>
</gene>
<sequence>MNVQIELENGYSCNGSIKKIDKFKNLTLSNVIITNLRGNLFKSYSKLFIKGRMIKMVRFV</sequence>
<dbReference type="RefSeq" id="XP_001713637.1">
    <property type="nucleotide sequence ID" value="XM_001713585.1"/>
</dbReference>
<accession>Q98RL6</accession>
<organism evidence="2 3">
    <name type="scientific">Guillardia theta</name>
    <name type="common">Cryptophyte</name>
    <name type="synonym">Cryptomonas phi</name>
    <dbReference type="NCBI Taxonomy" id="55529"/>
    <lineage>
        <taxon>Eukaryota</taxon>
        <taxon>Cryptophyceae</taxon>
        <taxon>Pyrenomonadales</taxon>
        <taxon>Geminigeraceae</taxon>
        <taxon>Guillardia</taxon>
    </lineage>
</organism>
<keyword evidence="2" id="KW-0542">Nucleomorph</keyword>
<dbReference type="GO" id="GO:1990904">
    <property type="term" value="C:ribonucleoprotein complex"/>
    <property type="evidence" value="ECO:0007669"/>
    <property type="project" value="UniProtKB-KW"/>
</dbReference>
<name>Q98RL6_GUITH</name>
<dbReference type="PIR" id="E90100">
    <property type="entry name" value="E90100"/>
</dbReference>
<evidence type="ECO:0000259" key="1">
    <source>
        <dbReference type="Pfam" id="PF01423"/>
    </source>
</evidence>
<evidence type="ECO:0000313" key="2">
    <source>
        <dbReference type="EMBL" id="AAK39932.1"/>
    </source>
</evidence>
<dbReference type="Proteomes" id="UP000242167">
    <property type="component" value="Nucleomorph 1"/>
</dbReference>
<reference evidence="2 3" key="1">
    <citation type="journal article" date="2001" name="Nature">
        <title>The highly reduced genome of an enslaved algal nucleus.</title>
        <authorList>
            <person name="Douglas S."/>
            <person name="Zauner S."/>
            <person name="Fraunholz M."/>
            <person name="Beaton M."/>
            <person name="Penny S."/>
            <person name="Deng L."/>
            <person name="Wu X."/>
            <person name="Reith M."/>
            <person name="Cavalier-Smith T."/>
            <person name="Maier U."/>
        </authorList>
    </citation>
    <scope>NUCLEOTIDE SEQUENCE [LARGE SCALE GENOMIC DNA]</scope>
</reference>
<dbReference type="AlphaFoldDB" id="Q98RL6"/>
<proteinExistence type="predicted"/>
<dbReference type="Gene3D" id="2.30.30.100">
    <property type="match status" value="1"/>
</dbReference>
<protein>
    <submittedName>
        <fullName evidence="2">Small nuclear ribonucleoprotein D-like protein</fullName>
    </submittedName>
</protein>
<dbReference type="EMBL" id="AF165818">
    <property type="protein sequence ID" value="AAK39932.1"/>
    <property type="molecule type" value="Genomic_DNA"/>
</dbReference>